<accession>A0A9X4KJY3</accession>
<comment type="caution">
    <text evidence="1">The sequence shown here is derived from an EMBL/GenBank/DDBJ whole genome shotgun (WGS) entry which is preliminary data.</text>
</comment>
<name>A0A9X4KJY3_9BACL</name>
<gene>
    <name evidence="1" type="ORF">OMP38_24485</name>
</gene>
<dbReference type="Proteomes" id="UP001153387">
    <property type="component" value="Unassembled WGS sequence"/>
</dbReference>
<organism evidence="1 2">
    <name type="scientific">Cohnella ginsengisoli</name>
    <dbReference type="NCBI Taxonomy" id="425004"/>
    <lineage>
        <taxon>Bacteria</taxon>
        <taxon>Bacillati</taxon>
        <taxon>Bacillota</taxon>
        <taxon>Bacilli</taxon>
        <taxon>Bacillales</taxon>
        <taxon>Paenibacillaceae</taxon>
        <taxon>Cohnella</taxon>
    </lineage>
</organism>
<reference evidence="1 2" key="1">
    <citation type="submission" date="2022-10" db="EMBL/GenBank/DDBJ databases">
        <title>Comparative genomic analysis of Cohnella hashimotonis sp. nov., isolated from the International Space Station.</title>
        <authorList>
            <person name="Simpson A."/>
            <person name="Venkateswaran K."/>
        </authorList>
    </citation>
    <scope>NUCLEOTIDE SEQUENCE [LARGE SCALE GENOMIC DNA]</scope>
    <source>
        <strain evidence="1 2">DSM 18997</strain>
    </source>
</reference>
<protein>
    <submittedName>
        <fullName evidence="1">Uncharacterized protein</fullName>
    </submittedName>
</protein>
<dbReference type="EMBL" id="JAPDHZ010000004">
    <property type="protein sequence ID" value="MDG0793634.1"/>
    <property type="molecule type" value="Genomic_DNA"/>
</dbReference>
<proteinExistence type="predicted"/>
<dbReference type="RefSeq" id="WP_277567379.1">
    <property type="nucleotide sequence ID" value="NZ_JAPDHZ010000004.1"/>
</dbReference>
<dbReference type="AlphaFoldDB" id="A0A9X4KJY3"/>
<evidence type="ECO:0000313" key="1">
    <source>
        <dbReference type="EMBL" id="MDG0793634.1"/>
    </source>
</evidence>
<evidence type="ECO:0000313" key="2">
    <source>
        <dbReference type="Proteomes" id="UP001153387"/>
    </source>
</evidence>
<sequence>MISSILDLIVSDLPERTVQMTSGCAYGEENALTEIGDGTEVTLVYGRYSANAVVRMRSGGECFHGSFELGAPPGETAAAYRRQAIQTRLRYGTQDDQNRPLAFVGGVRSDRQRYQARR</sequence>
<keyword evidence="2" id="KW-1185">Reference proteome</keyword>